<dbReference type="Pfam" id="PF12796">
    <property type="entry name" value="Ank_2"/>
    <property type="match status" value="3"/>
</dbReference>
<dbReference type="SUPFAM" id="SSF48403">
    <property type="entry name" value="Ankyrin repeat"/>
    <property type="match status" value="1"/>
</dbReference>
<dbReference type="InterPro" id="IPR000719">
    <property type="entry name" value="Prot_kinase_dom"/>
</dbReference>
<dbReference type="GO" id="GO:0004674">
    <property type="term" value="F:protein serine/threonine kinase activity"/>
    <property type="evidence" value="ECO:0007669"/>
    <property type="project" value="UniProtKB-KW"/>
</dbReference>
<dbReference type="InterPro" id="IPR002110">
    <property type="entry name" value="Ankyrin_rpt"/>
</dbReference>
<dbReference type="GO" id="GO:0000151">
    <property type="term" value="C:ubiquitin ligase complex"/>
    <property type="evidence" value="ECO:0007669"/>
    <property type="project" value="TreeGrafter"/>
</dbReference>
<keyword evidence="10" id="KW-1185">Reference proteome</keyword>
<dbReference type="PRINTS" id="PR01415">
    <property type="entry name" value="ANKYRIN"/>
</dbReference>
<feature type="binding site" evidence="7">
    <location>
        <position position="320"/>
    </location>
    <ligand>
        <name>ATP</name>
        <dbReference type="ChEBI" id="CHEBI:30616"/>
    </ligand>
</feature>
<dbReference type="PANTHER" id="PTHR24173">
    <property type="entry name" value="ANKYRIN REPEAT CONTAINING"/>
    <property type="match status" value="1"/>
</dbReference>
<gene>
    <name evidence="9" type="ORF">THRCLA_03388</name>
</gene>
<dbReference type="Gene3D" id="1.25.40.20">
    <property type="entry name" value="Ankyrin repeat-containing domain"/>
    <property type="match status" value="3"/>
</dbReference>
<evidence type="ECO:0000256" key="6">
    <source>
        <dbReference type="PROSITE-ProRule" id="PRU00023"/>
    </source>
</evidence>
<feature type="non-terminal residue" evidence="9">
    <location>
        <position position="1"/>
    </location>
</feature>
<dbReference type="SMART" id="SM00248">
    <property type="entry name" value="ANK"/>
    <property type="match status" value="6"/>
</dbReference>
<evidence type="ECO:0000256" key="1">
    <source>
        <dbReference type="ARBA" id="ARBA00022527"/>
    </source>
</evidence>
<evidence type="ECO:0000256" key="5">
    <source>
        <dbReference type="ARBA" id="ARBA00023043"/>
    </source>
</evidence>
<feature type="repeat" description="ANK" evidence="6">
    <location>
        <begin position="133"/>
        <end position="165"/>
    </location>
</feature>
<dbReference type="STRING" id="74557.A0A1W0A265"/>
<evidence type="ECO:0000313" key="9">
    <source>
        <dbReference type="EMBL" id="OQS04362.1"/>
    </source>
</evidence>
<dbReference type="PROSITE" id="PS50011">
    <property type="entry name" value="PROTEIN_KINASE_DOM"/>
    <property type="match status" value="1"/>
</dbReference>
<feature type="repeat" description="ANK" evidence="6">
    <location>
        <begin position="1"/>
        <end position="33"/>
    </location>
</feature>
<name>A0A1W0A265_9STRA</name>
<dbReference type="AlphaFoldDB" id="A0A1W0A265"/>
<dbReference type="PROSITE" id="PS00108">
    <property type="entry name" value="PROTEIN_KINASE_ST"/>
    <property type="match status" value="1"/>
</dbReference>
<evidence type="ECO:0000256" key="7">
    <source>
        <dbReference type="PROSITE-ProRule" id="PRU10141"/>
    </source>
</evidence>
<dbReference type="InterPro" id="IPR017441">
    <property type="entry name" value="Protein_kinase_ATP_BS"/>
</dbReference>
<keyword evidence="9" id="KW-0808">Transferase</keyword>
<dbReference type="PRINTS" id="PR00109">
    <property type="entry name" value="TYRKINASE"/>
</dbReference>
<dbReference type="OrthoDB" id="339325at2759"/>
<dbReference type="InterPro" id="IPR036770">
    <property type="entry name" value="Ankyrin_rpt-contain_sf"/>
</dbReference>
<keyword evidence="3 7" id="KW-0547">Nucleotide-binding</keyword>
<keyword evidence="2" id="KW-0677">Repeat</keyword>
<reference evidence="9 10" key="1">
    <citation type="journal article" date="2014" name="Genome Biol. Evol.">
        <title>The secreted proteins of Achlya hypogyna and Thraustotheca clavata identify the ancestral oomycete secretome and reveal gene acquisitions by horizontal gene transfer.</title>
        <authorList>
            <person name="Misner I."/>
            <person name="Blouin N."/>
            <person name="Leonard G."/>
            <person name="Richards T.A."/>
            <person name="Lane C.E."/>
        </authorList>
    </citation>
    <scope>NUCLEOTIDE SEQUENCE [LARGE SCALE GENOMIC DNA]</scope>
    <source>
        <strain evidence="9 10">ATCC 34112</strain>
    </source>
</reference>
<evidence type="ECO:0000259" key="8">
    <source>
        <dbReference type="PROSITE" id="PS50011"/>
    </source>
</evidence>
<accession>A0A1W0A265</accession>
<keyword evidence="1" id="KW-0723">Serine/threonine-protein kinase</keyword>
<dbReference type="GO" id="GO:0005524">
    <property type="term" value="F:ATP binding"/>
    <property type="evidence" value="ECO:0007669"/>
    <property type="project" value="UniProtKB-UniRule"/>
</dbReference>
<evidence type="ECO:0000256" key="3">
    <source>
        <dbReference type="ARBA" id="ARBA00022741"/>
    </source>
</evidence>
<dbReference type="Proteomes" id="UP000243217">
    <property type="component" value="Unassembled WGS sequence"/>
</dbReference>
<keyword evidence="9" id="KW-0418">Kinase</keyword>
<feature type="repeat" description="ANK" evidence="6">
    <location>
        <begin position="221"/>
        <end position="243"/>
    </location>
</feature>
<evidence type="ECO:0000256" key="2">
    <source>
        <dbReference type="ARBA" id="ARBA00022737"/>
    </source>
</evidence>
<dbReference type="SUPFAM" id="SSF56112">
    <property type="entry name" value="Protein kinase-like (PK-like)"/>
    <property type="match status" value="1"/>
</dbReference>
<dbReference type="PIRSF" id="PIRSF000654">
    <property type="entry name" value="Integrin-linked_kinase"/>
    <property type="match status" value="1"/>
</dbReference>
<dbReference type="Gene3D" id="1.10.510.10">
    <property type="entry name" value="Transferase(Phosphotransferase) domain 1"/>
    <property type="match status" value="1"/>
</dbReference>
<proteinExistence type="predicted"/>
<dbReference type="Pfam" id="PF00069">
    <property type="entry name" value="Pkinase"/>
    <property type="match status" value="1"/>
</dbReference>
<dbReference type="InterPro" id="IPR001245">
    <property type="entry name" value="Ser-Thr/Tyr_kinase_cat_dom"/>
</dbReference>
<dbReference type="SMART" id="SM00220">
    <property type="entry name" value="S_TKc"/>
    <property type="match status" value="1"/>
</dbReference>
<keyword evidence="4 7" id="KW-0067">ATP-binding</keyword>
<dbReference type="PANTHER" id="PTHR24173:SF27">
    <property type="entry name" value="ANKYRIN REPEAT AND SOCS BOX PROTEIN 1"/>
    <property type="match status" value="1"/>
</dbReference>
<feature type="repeat" description="ANK" evidence="6">
    <location>
        <begin position="100"/>
        <end position="132"/>
    </location>
</feature>
<feature type="repeat" description="ANK" evidence="6">
    <location>
        <begin position="67"/>
        <end position="99"/>
    </location>
</feature>
<feature type="repeat" description="ANK" evidence="6">
    <location>
        <begin position="34"/>
        <end position="66"/>
    </location>
</feature>
<dbReference type="PROSITE" id="PS50297">
    <property type="entry name" value="ANK_REP_REGION"/>
    <property type="match status" value="6"/>
</dbReference>
<dbReference type="InterPro" id="IPR008271">
    <property type="entry name" value="Ser/Thr_kinase_AS"/>
</dbReference>
<evidence type="ECO:0000313" key="10">
    <source>
        <dbReference type="Proteomes" id="UP000243217"/>
    </source>
</evidence>
<dbReference type="PROSITE" id="PS50088">
    <property type="entry name" value="ANK_REPEAT"/>
    <property type="match status" value="6"/>
</dbReference>
<feature type="domain" description="Protein kinase" evidence="8">
    <location>
        <begin position="293"/>
        <end position="548"/>
    </location>
</feature>
<dbReference type="EMBL" id="JNBS01000627">
    <property type="protein sequence ID" value="OQS04362.1"/>
    <property type="molecule type" value="Genomic_DNA"/>
</dbReference>
<dbReference type="InterPro" id="IPR011009">
    <property type="entry name" value="Kinase-like_dom_sf"/>
</dbReference>
<evidence type="ECO:0000256" key="4">
    <source>
        <dbReference type="ARBA" id="ARBA00022840"/>
    </source>
</evidence>
<organism evidence="9 10">
    <name type="scientific">Thraustotheca clavata</name>
    <dbReference type="NCBI Taxonomy" id="74557"/>
    <lineage>
        <taxon>Eukaryota</taxon>
        <taxon>Sar</taxon>
        <taxon>Stramenopiles</taxon>
        <taxon>Oomycota</taxon>
        <taxon>Saprolegniomycetes</taxon>
        <taxon>Saprolegniales</taxon>
        <taxon>Achlyaceae</taxon>
        <taxon>Thraustotheca</taxon>
    </lineage>
</organism>
<comment type="caution">
    <text evidence="9">The sequence shown here is derived from an EMBL/GenBank/DDBJ whole genome shotgun (WGS) entry which is preliminary data.</text>
</comment>
<dbReference type="GO" id="GO:0006511">
    <property type="term" value="P:ubiquitin-dependent protein catabolic process"/>
    <property type="evidence" value="ECO:0007669"/>
    <property type="project" value="TreeGrafter"/>
</dbReference>
<keyword evidence="5 6" id="KW-0040">ANK repeat</keyword>
<protein>
    <submittedName>
        <fullName evidence="9">Serine/threonine-protein kinase TNNI3K</fullName>
    </submittedName>
</protein>
<dbReference type="PROSITE" id="PS00107">
    <property type="entry name" value="PROTEIN_KINASE_ATP"/>
    <property type="match status" value="1"/>
</dbReference>
<sequence>DGSTPLYIAAKNGHRDTVSILIDAGDNINQATDNGATPLCIAAQNGHHYAVSTLIDAGADVNQAMKDGSTPLHFAAQNGHSETVSALIAAGANINQVDKNGATPLHIAVNYGKYSVAALLIECKADVNILDGKGKSALVVAAAMNYYNIVSLLLEANADTELLENYDIMSVASKTATHMLTSEALQKLYEAQIIYATKTGNSSQLQDLISKLSDPNLKDKDGNSLLHLAVQYNHPSVLQLLLQSPSIERNSVNQKYETALVFSIKSNNRSLTQMLYKADSKAVQFIQNHQLDFDGKDWLGGGAFGDVYKAMYQNEIVAVKRIRLNPQVTTDNFKREMDAMLQCRSPYLLELLAVSDLDTNEPKLVLQYMDGGDLRSYLNKKRAKLPTSINYSALEIAWVIANGLADIHQNGFIHRDLKSYNILLSSKYYIKLADFGLTRNASKSMTQATGTLSWTAPEILKGRHYGFSADIYSFGVVLTELDTLEMPYFNIEITPLKFLKGVCSGKLRPVVSGECPAWYKKLVEKCLANDPKKRPTALEIVDIIYDRISVGKEPEPELSSFKNFLPALFGQ</sequence>